<gene>
    <name evidence="2" type="ORF">Q8A57_09715</name>
</gene>
<dbReference type="PANTHER" id="PTHR43056:SF5">
    <property type="entry name" value="PEPTIDASE S9 PROLYL OLIGOPEPTIDASE CATALYTIC DOMAIN-CONTAINING PROTEIN"/>
    <property type="match status" value="1"/>
</dbReference>
<reference evidence="2" key="1">
    <citation type="journal article" date="2010" name="Int. J. Syst. Evol. Microbiol.">
        <title>Porticoccus litoralis gen. nov., sp. nov., a gammaproteobacterium isolated from the Yellow Sea.</title>
        <authorList>
            <person name="Oh H.M."/>
            <person name="Kim H."/>
            <person name="Kim K.M."/>
            <person name="Min G.S."/>
            <person name="Cho J.C."/>
        </authorList>
    </citation>
    <scope>NUCLEOTIDE SEQUENCE</scope>
    <source>
        <strain evidence="2">DSM 25064</strain>
    </source>
</reference>
<dbReference type="Gene3D" id="3.40.50.1820">
    <property type="entry name" value="alpha/beta hydrolase"/>
    <property type="match status" value="1"/>
</dbReference>
<dbReference type="GO" id="GO:0006508">
    <property type="term" value="P:proteolysis"/>
    <property type="evidence" value="ECO:0007669"/>
    <property type="project" value="InterPro"/>
</dbReference>
<dbReference type="InterPro" id="IPR029058">
    <property type="entry name" value="AB_hydrolase_fold"/>
</dbReference>
<dbReference type="PANTHER" id="PTHR43056">
    <property type="entry name" value="PEPTIDASE S9 PROLYL OLIGOPEPTIDASE"/>
    <property type="match status" value="1"/>
</dbReference>
<evidence type="ECO:0000313" key="3">
    <source>
        <dbReference type="Proteomes" id="UP001178354"/>
    </source>
</evidence>
<dbReference type="InterPro" id="IPR011042">
    <property type="entry name" value="6-blade_b-propeller_TolB-like"/>
</dbReference>
<evidence type="ECO:0000259" key="1">
    <source>
        <dbReference type="Pfam" id="PF00326"/>
    </source>
</evidence>
<organism evidence="2 3">
    <name type="scientific">Porticoccus litoralis</name>
    <dbReference type="NCBI Taxonomy" id="434086"/>
    <lineage>
        <taxon>Bacteria</taxon>
        <taxon>Pseudomonadati</taxon>
        <taxon>Pseudomonadota</taxon>
        <taxon>Gammaproteobacteria</taxon>
        <taxon>Cellvibrionales</taxon>
        <taxon>Porticoccaceae</taxon>
        <taxon>Porticoccus</taxon>
    </lineage>
</organism>
<dbReference type="InterPro" id="IPR001375">
    <property type="entry name" value="Peptidase_S9_cat"/>
</dbReference>
<name>A0AAW8B5P9_9GAMM</name>
<feature type="domain" description="Peptidase S9 prolyl oligopeptidase catalytic" evidence="1">
    <location>
        <begin position="423"/>
        <end position="628"/>
    </location>
</feature>
<reference evidence="2" key="2">
    <citation type="submission" date="2023-08" db="EMBL/GenBank/DDBJ databases">
        <authorList>
            <person name="Luo J."/>
        </authorList>
    </citation>
    <scope>NUCLEOTIDE SEQUENCE</scope>
    <source>
        <strain evidence="2">DSM 25064</strain>
    </source>
</reference>
<protein>
    <submittedName>
        <fullName evidence="2">S9 family peptidase</fullName>
        <ecNumber evidence="2">3.4.-.-</ecNumber>
    </submittedName>
</protein>
<keyword evidence="2" id="KW-0378">Hydrolase</keyword>
<dbReference type="EC" id="3.4.-.-" evidence="2"/>
<dbReference type="GO" id="GO:0008236">
    <property type="term" value="F:serine-type peptidase activity"/>
    <property type="evidence" value="ECO:0007669"/>
    <property type="project" value="InterPro"/>
</dbReference>
<dbReference type="Pfam" id="PF00326">
    <property type="entry name" value="Peptidase_S9"/>
    <property type="match status" value="1"/>
</dbReference>
<accession>A0AAW8B5P9</accession>
<evidence type="ECO:0000313" key="2">
    <source>
        <dbReference type="EMBL" id="MDP1521245.1"/>
    </source>
</evidence>
<proteinExistence type="predicted"/>
<dbReference type="SUPFAM" id="SSF53474">
    <property type="entry name" value="alpha/beta-Hydrolases"/>
    <property type="match status" value="1"/>
</dbReference>
<dbReference type="Gene3D" id="2.120.10.30">
    <property type="entry name" value="TolB, C-terminal domain"/>
    <property type="match status" value="1"/>
</dbReference>
<dbReference type="EMBL" id="JAUUUU010000005">
    <property type="protein sequence ID" value="MDP1521245.1"/>
    <property type="molecule type" value="Genomic_DNA"/>
</dbReference>
<comment type="caution">
    <text evidence="2">The sequence shown here is derived from an EMBL/GenBank/DDBJ whole genome shotgun (WGS) entry which is preliminary data.</text>
</comment>
<dbReference type="Proteomes" id="UP001178354">
    <property type="component" value="Unassembled WGS sequence"/>
</dbReference>
<keyword evidence="3" id="KW-1185">Reference proteome</keyword>
<dbReference type="RefSeq" id="WP_305170907.1">
    <property type="nucleotide sequence ID" value="NZ_JAUUUU010000005.1"/>
</dbReference>
<sequence length="646" mass="72193">MTTTAPFGCWASPIVPELLTNGLPGYAFPQFDNGNLYWLETRPWENGRSVVVRRRADGAIEDAFPAPLSCRSKVHEYGGSPYIVSGNVMYFCLYDDQRVYALTLDDPEALPQPITPDAKYCFADFCVDQTRQRLICVMEDHSQSGEPQNLVAAIPLSGDMALQRLCEGEDFYAYPKLDNNGQQLCWISWNHPDMPWDNTRLWLSTLDNDGLPGTPELIAGQGDESVTQPRWSPDNHLHFVSDRNNWWNLYRLGDTHQIEALLPMSAEFATPLWTLGMSNYDFLGDGAILCSYTADGSWFLATLSPDSQTLKPVETLYTQISDIYCQGECGWLVGAAPQLSAELAQWTTDDRNLTTVARGEPLGIDDGFLSRPQPISFPSGDNAVAHGFYYPPSNPDYTAPENSKPPLIVVCHGGPTGATGTSLNLKLQYWTSRGFAVLDVNYRGSTGYGRDYRHALDGQWGIVDVEDVVAGTRYLIDQQLVDRKKVAIRGSSAGGYTVLAALCFEDIFRAGACLYGIGDLETLARDTHKFESHYLERLVGPYPEQQETYRARSPIHHVDRFDCPVIFFQGLDDRVVPPEQALTMVKALRQKQMAVAYLPFEGESHGFRKAETIKTALEAELYFYGRVFRFKPADQLPITPIFNIGL</sequence>
<dbReference type="InterPro" id="IPR050585">
    <property type="entry name" value="Xaa-Pro_dipeptidyl-ppase/CocE"/>
</dbReference>
<dbReference type="AlphaFoldDB" id="A0AAW8B5P9"/>
<dbReference type="SUPFAM" id="SSF69322">
    <property type="entry name" value="Tricorn protease domain 2"/>
    <property type="match status" value="1"/>
</dbReference>